<dbReference type="AlphaFoldDB" id="A0AAV3P3M5"/>
<sequence>MLLPSQAASASRALADGHTALYQHNRVLIEELAQECLKVVALEQELQCLRLQVNNYPWDMDMLDQELKRAQAKMDATDRAALATRREREGLRHAYFQENPLRYHRIGAAVLSDIVLYSQDRSPTLPGLAEEYR</sequence>
<dbReference type="Proteomes" id="UP001454036">
    <property type="component" value="Unassembled WGS sequence"/>
</dbReference>
<feature type="coiled-coil region" evidence="1">
    <location>
        <begin position="32"/>
        <end position="80"/>
    </location>
</feature>
<dbReference type="EMBL" id="BAABME010000836">
    <property type="protein sequence ID" value="GAA0145828.1"/>
    <property type="molecule type" value="Genomic_DNA"/>
</dbReference>
<protein>
    <submittedName>
        <fullName evidence="2">Uncharacterized protein</fullName>
    </submittedName>
</protein>
<gene>
    <name evidence="2" type="ORF">LIER_05927</name>
</gene>
<keyword evidence="1" id="KW-0175">Coiled coil</keyword>
<proteinExistence type="predicted"/>
<reference evidence="2 3" key="1">
    <citation type="submission" date="2024-01" db="EMBL/GenBank/DDBJ databases">
        <title>The complete chloroplast genome sequence of Lithospermum erythrorhizon: insights into the phylogenetic relationship among Boraginaceae species and the maternal lineages of purple gromwells.</title>
        <authorList>
            <person name="Okada T."/>
            <person name="Watanabe K."/>
        </authorList>
    </citation>
    <scope>NUCLEOTIDE SEQUENCE [LARGE SCALE GENOMIC DNA]</scope>
</reference>
<keyword evidence="3" id="KW-1185">Reference proteome</keyword>
<evidence type="ECO:0000313" key="2">
    <source>
        <dbReference type="EMBL" id="GAA0145828.1"/>
    </source>
</evidence>
<evidence type="ECO:0000313" key="3">
    <source>
        <dbReference type="Proteomes" id="UP001454036"/>
    </source>
</evidence>
<accession>A0AAV3P3M5</accession>
<organism evidence="2 3">
    <name type="scientific">Lithospermum erythrorhizon</name>
    <name type="common">Purple gromwell</name>
    <name type="synonym">Lithospermum officinale var. erythrorhizon</name>
    <dbReference type="NCBI Taxonomy" id="34254"/>
    <lineage>
        <taxon>Eukaryota</taxon>
        <taxon>Viridiplantae</taxon>
        <taxon>Streptophyta</taxon>
        <taxon>Embryophyta</taxon>
        <taxon>Tracheophyta</taxon>
        <taxon>Spermatophyta</taxon>
        <taxon>Magnoliopsida</taxon>
        <taxon>eudicotyledons</taxon>
        <taxon>Gunneridae</taxon>
        <taxon>Pentapetalae</taxon>
        <taxon>asterids</taxon>
        <taxon>lamiids</taxon>
        <taxon>Boraginales</taxon>
        <taxon>Boraginaceae</taxon>
        <taxon>Boraginoideae</taxon>
        <taxon>Lithospermeae</taxon>
        <taxon>Lithospermum</taxon>
    </lineage>
</organism>
<evidence type="ECO:0000256" key="1">
    <source>
        <dbReference type="SAM" id="Coils"/>
    </source>
</evidence>
<name>A0AAV3P3M5_LITER</name>
<comment type="caution">
    <text evidence="2">The sequence shown here is derived from an EMBL/GenBank/DDBJ whole genome shotgun (WGS) entry which is preliminary data.</text>
</comment>